<sequence length="456" mass="51680">MLSPKNALLGVISGLLLLLCFAKGDPLIEVFRWKQMDFYNRGDGHFSLGGSRPDRPSVSAPVVFPGRYSRSKRESLTSRDSPVGIHSRVNTGNDNANAPYIPYNNVPMGVTHFRGRLFVTMPRRRVGIPSTLNYIDLSRESRDRSPKLMAYPNFALNQFNESAENLVSVYRTTVDACQRLWFIDTGMLEYPNNRQQIRRPSIWIVDLATDRVVKRFDIPESIAETGRGLASITIDVQPGECGNAYAYIPDLVYRRLYVYHLRDDQIWAFEHNYFNFDPLAGDLNIGGQTFRWDDGIFSTTLGPQQPDGSRSVYFHPMASTNEFVVSNTVLKERSNAARSDHGNDFRVLGSRGPSTQSTMHEYDPKTGVIFFAEIQKNGVGCWNTHKPFSAESHGTVDSNARDMIYPSDLSIDEDGTIWVMSNSMPIFIYSTLDTDVYNFRIWKQRASRAKRGTVCE</sequence>
<dbReference type="RefSeq" id="XP_017031202.1">
    <property type="nucleotide sequence ID" value="XM_017175713.3"/>
</dbReference>
<dbReference type="OrthoDB" id="7776143at2759"/>
<feature type="region of interest" description="Disordered" evidence="11">
    <location>
        <begin position="70"/>
        <end position="89"/>
    </location>
</feature>
<dbReference type="SUPFAM" id="SSF63829">
    <property type="entry name" value="Calcium-dependent phosphotriesterase"/>
    <property type="match status" value="1"/>
</dbReference>
<comment type="catalytic activity">
    <reaction evidence="8">
        <text>L-dopachrome = 5,6-dihydroxyindole-2-carboxylate</text>
        <dbReference type="Rhea" id="RHEA:13041"/>
        <dbReference type="ChEBI" id="CHEBI:16875"/>
        <dbReference type="ChEBI" id="CHEBI:57509"/>
        <dbReference type="EC" id="5.3.3.12"/>
    </reaction>
</comment>
<evidence type="ECO:0000256" key="11">
    <source>
        <dbReference type="SAM" id="MobiDB-lite"/>
    </source>
</evidence>
<evidence type="ECO:0000256" key="1">
    <source>
        <dbReference type="ARBA" id="ARBA00004613"/>
    </source>
</evidence>
<evidence type="ECO:0000256" key="6">
    <source>
        <dbReference type="ARBA" id="ARBA00023180"/>
    </source>
</evidence>
<dbReference type="InterPro" id="IPR011042">
    <property type="entry name" value="6-blade_b-propeller_TolB-like"/>
</dbReference>
<keyword evidence="4 12" id="KW-0732">Signal</keyword>
<dbReference type="AlphaFoldDB" id="A0A6P4IQI2"/>
<dbReference type="GO" id="GO:0005576">
    <property type="term" value="C:extracellular region"/>
    <property type="evidence" value="ECO:0007669"/>
    <property type="project" value="UniProtKB-SubCell"/>
</dbReference>
<dbReference type="PANTHER" id="PTHR10009">
    <property type="entry name" value="PROTEIN YELLOW-RELATED"/>
    <property type="match status" value="1"/>
</dbReference>
<dbReference type="GO" id="GO:0048066">
    <property type="term" value="P:developmental pigmentation"/>
    <property type="evidence" value="ECO:0007669"/>
    <property type="project" value="UniProtKB-ARBA"/>
</dbReference>
<dbReference type="Pfam" id="PF03022">
    <property type="entry name" value="MRJP"/>
    <property type="match status" value="1"/>
</dbReference>
<dbReference type="InterPro" id="IPR017996">
    <property type="entry name" value="MRJP/yellow-related"/>
</dbReference>
<keyword evidence="6" id="KW-0325">Glycoprotein</keyword>
<keyword evidence="13" id="KW-1185">Reference proteome</keyword>
<evidence type="ECO:0000256" key="5">
    <source>
        <dbReference type="ARBA" id="ARBA00023101"/>
    </source>
</evidence>
<comment type="pathway">
    <text evidence="9">Pigment biosynthesis; melanin biosynthesis.</text>
</comment>
<dbReference type="GO" id="GO:0006583">
    <property type="term" value="P:melanin biosynthetic process from tyrosine"/>
    <property type="evidence" value="ECO:0007669"/>
    <property type="project" value="UniProtKB-ARBA"/>
</dbReference>
<keyword evidence="3" id="KW-0964">Secreted</keyword>
<dbReference type="OMA" id="FHAMASN"/>
<dbReference type="GO" id="GO:0042435">
    <property type="term" value="P:indole-containing compound biosynthetic process"/>
    <property type="evidence" value="ECO:0007669"/>
    <property type="project" value="UniProtKB-ARBA"/>
</dbReference>
<accession>A0A6P4IQI2</accession>
<evidence type="ECO:0000256" key="2">
    <source>
        <dbReference type="ARBA" id="ARBA00009127"/>
    </source>
</evidence>
<gene>
    <name evidence="14" type="primary">LOC108080811</name>
</gene>
<evidence type="ECO:0000313" key="13">
    <source>
        <dbReference type="Proteomes" id="UP001652661"/>
    </source>
</evidence>
<keyword evidence="7" id="KW-0413">Isomerase</keyword>
<feature type="signal peptide" evidence="12">
    <location>
        <begin position="1"/>
        <end position="24"/>
    </location>
</feature>
<evidence type="ECO:0000313" key="14">
    <source>
        <dbReference type="RefSeq" id="XP_017031202.1"/>
    </source>
</evidence>
<feature type="chain" id="PRO_5028294770" description="L-dopachrome isomerase" evidence="12">
    <location>
        <begin position="25"/>
        <end position="456"/>
    </location>
</feature>
<comment type="subcellular location">
    <subcellularLocation>
        <location evidence="1">Secreted</location>
    </subcellularLocation>
</comment>
<dbReference type="GO" id="GO:0106417">
    <property type="term" value="F:dopaminechrome tautomerase activity"/>
    <property type="evidence" value="ECO:0007669"/>
    <property type="project" value="UniProtKB-ARBA"/>
</dbReference>
<dbReference type="GO" id="GO:0004167">
    <property type="term" value="F:dopachrome isomerase activity"/>
    <property type="evidence" value="ECO:0007669"/>
    <property type="project" value="UniProtKB-EC"/>
</dbReference>
<evidence type="ECO:0000256" key="10">
    <source>
        <dbReference type="ARBA" id="ARBA00038932"/>
    </source>
</evidence>
<dbReference type="PANTHER" id="PTHR10009:SF10">
    <property type="entry name" value="L-DOPACHROME TAUTOMERASE YELLOW-F-RELATED"/>
    <property type="match status" value="1"/>
</dbReference>
<dbReference type="EC" id="5.3.3.12" evidence="10"/>
<name>A0A6P4IQI2_DROKI</name>
<dbReference type="FunFam" id="2.120.10.30:FF:000092">
    <property type="entry name" value="GD20529"/>
    <property type="match status" value="1"/>
</dbReference>
<evidence type="ECO:0000256" key="8">
    <source>
        <dbReference type="ARBA" id="ARBA00036823"/>
    </source>
</evidence>
<proteinExistence type="inferred from homology"/>
<keyword evidence="5" id="KW-0470">Melanin biosynthesis</keyword>
<organism evidence="13 14">
    <name type="scientific">Drosophila kikkawai</name>
    <name type="common">Fruit fly</name>
    <dbReference type="NCBI Taxonomy" id="30033"/>
    <lineage>
        <taxon>Eukaryota</taxon>
        <taxon>Metazoa</taxon>
        <taxon>Ecdysozoa</taxon>
        <taxon>Arthropoda</taxon>
        <taxon>Hexapoda</taxon>
        <taxon>Insecta</taxon>
        <taxon>Pterygota</taxon>
        <taxon>Neoptera</taxon>
        <taxon>Endopterygota</taxon>
        <taxon>Diptera</taxon>
        <taxon>Brachycera</taxon>
        <taxon>Muscomorpha</taxon>
        <taxon>Ephydroidea</taxon>
        <taxon>Drosophilidae</taxon>
        <taxon>Drosophila</taxon>
        <taxon>Sophophora</taxon>
    </lineage>
</organism>
<evidence type="ECO:0000256" key="3">
    <source>
        <dbReference type="ARBA" id="ARBA00022525"/>
    </source>
</evidence>
<protein>
    <recommendedName>
        <fullName evidence="10">L-dopachrome isomerase</fullName>
        <ecNumber evidence="10">5.3.3.12</ecNumber>
    </recommendedName>
</protein>
<comment type="similarity">
    <text evidence="2">Belongs to the major royal jelly protein family.</text>
</comment>
<evidence type="ECO:0000256" key="4">
    <source>
        <dbReference type="ARBA" id="ARBA00022729"/>
    </source>
</evidence>
<dbReference type="GeneID" id="108080811"/>
<dbReference type="Proteomes" id="UP001652661">
    <property type="component" value="Chromosome 3R"/>
</dbReference>
<evidence type="ECO:0000256" key="7">
    <source>
        <dbReference type="ARBA" id="ARBA00023235"/>
    </source>
</evidence>
<evidence type="ECO:0000256" key="9">
    <source>
        <dbReference type="ARBA" id="ARBA00037907"/>
    </source>
</evidence>
<evidence type="ECO:0000256" key="12">
    <source>
        <dbReference type="SAM" id="SignalP"/>
    </source>
</evidence>
<dbReference type="Gene3D" id="2.120.10.30">
    <property type="entry name" value="TolB, C-terminal domain"/>
    <property type="match status" value="1"/>
</dbReference>
<reference evidence="14" key="1">
    <citation type="submission" date="2025-08" db="UniProtKB">
        <authorList>
            <consortium name="RefSeq"/>
        </authorList>
    </citation>
    <scope>IDENTIFICATION</scope>
    <source>
        <strain evidence="14">14028-0561.14</strain>
        <tissue evidence="14">Whole fly</tissue>
    </source>
</reference>